<dbReference type="STRING" id="1122149.FD44_GL001375"/>
<dbReference type="Gene3D" id="1.10.10.10">
    <property type="entry name" value="Winged helix-like DNA-binding domain superfamily/Winged helix DNA-binding domain"/>
    <property type="match status" value="1"/>
</dbReference>
<dbReference type="GO" id="GO:0003677">
    <property type="term" value="F:DNA binding"/>
    <property type="evidence" value="ECO:0007669"/>
    <property type="project" value="UniProtKB-KW"/>
</dbReference>
<dbReference type="InterPro" id="IPR002577">
    <property type="entry name" value="HTH_HxlR"/>
</dbReference>
<keyword evidence="2" id="KW-0238">DNA-binding</keyword>
<evidence type="ECO:0000313" key="5">
    <source>
        <dbReference type="EMBL" id="TDG79193.1"/>
    </source>
</evidence>
<organism evidence="5 6">
    <name type="scientific">Secundilactobacillus malefermentans</name>
    <dbReference type="NCBI Taxonomy" id="176292"/>
    <lineage>
        <taxon>Bacteria</taxon>
        <taxon>Bacillati</taxon>
        <taxon>Bacillota</taxon>
        <taxon>Bacilli</taxon>
        <taxon>Lactobacillales</taxon>
        <taxon>Lactobacillaceae</taxon>
        <taxon>Secundilactobacillus</taxon>
    </lineage>
</organism>
<dbReference type="SUPFAM" id="SSF46785">
    <property type="entry name" value="Winged helix' DNA-binding domain"/>
    <property type="match status" value="1"/>
</dbReference>
<dbReference type="AlphaFoldDB" id="A0A4V3A460"/>
<evidence type="ECO:0000256" key="1">
    <source>
        <dbReference type="ARBA" id="ARBA00023015"/>
    </source>
</evidence>
<dbReference type="InterPro" id="IPR036388">
    <property type="entry name" value="WH-like_DNA-bd_sf"/>
</dbReference>
<dbReference type="PANTHER" id="PTHR33204:SF37">
    <property type="entry name" value="HTH-TYPE TRANSCRIPTIONAL REGULATOR YODB"/>
    <property type="match status" value="1"/>
</dbReference>
<evidence type="ECO:0000256" key="3">
    <source>
        <dbReference type="ARBA" id="ARBA00023163"/>
    </source>
</evidence>
<gene>
    <name evidence="5" type="ORF">C5L31_001142</name>
</gene>
<dbReference type="Proteomes" id="UP000294854">
    <property type="component" value="Unassembled WGS sequence"/>
</dbReference>
<evidence type="ECO:0000259" key="4">
    <source>
        <dbReference type="PROSITE" id="PS51118"/>
    </source>
</evidence>
<keyword evidence="3" id="KW-0804">Transcription</keyword>
<dbReference type="PANTHER" id="PTHR33204">
    <property type="entry name" value="TRANSCRIPTIONAL REGULATOR, MARR FAMILY"/>
    <property type="match status" value="1"/>
</dbReference>
<reference evidence="5 6" key="1">
    <citation type="journal article" date="2019" name="Appl. Microbiol. Biotechnol.">
        <title>Uncovering carbohydrate metabolism through a genotype-phenotype association study of 56 lactic acid bacteria genomes.</title>
        <authorList>
            <person name="Buron-Moles G."/>
            <person name="Chailyan A."/>
            <person name="Dolejs I."/>
            <person name="Forster J."/>
            <person name="Miks M.H."/>
        </authorList>
    </citation>
    <scope>NUCLEOTIDE SEQUENCE [LARGE SCALE GENOMIC DNA]</scope>
    <source>
        <strain evidence="5 6">ATCC 49373</strain>
    </source>
</reference>
<keyword evidence="6" id="KW-1185">Reference proteome</keyword>
<proteinExistence type="predicted"/>
<evidence type="ECO:0000313" key="6">
    <source>
        <dbReference type="Proteomes" id="UP000294854"/>
    </source>
</evidence>
<comment type="caution">
    <text evidence="5">The sequence shown here is derived from an EMBL/GenBank/DDBJ whole genome shotgun (WGS) entry which is preliminary data.</text>
</comment>
<accession>A0A4V3A460</accession>
<name>A0A4V3A460_9LACO</name>
<protein>
    <recommendedName>
        <fullName evidence="4">HTH hxlR-type domain-containing protein</fullName>
    </recommendedName>
</protein>
<sequence>MSETMAYENPVDFELCPRFAKTFAILGKKWNGLIIDVLLHLGNQRFKTLAEKVPKCSDRVLVERLKELEDEGIIVRNTHLNSSLIDYALTEKGKDLASTMANIHDWAEKWYEVKGETVVDQFDNNR</sequence>
<feature type="domain" description="HTH hxlR-type" evidence="4">
    <location>
        <begin position="16"/>
        <end position="115"/>
    </location>
</feature>
<evidence type="ECO:0000256" key="2">
    <source>
        <dbReference type="ARBA" id="ARBA00023125"/>
    </source>
</evidence>
<dbReference type="OrthoDB" id="9800966at2"/>
<dbReference type="RefSeq" id="WP_010619940.1">
    <property type="nucleotide sequence ID" value="NZ_CP042371.1"/>
</dbReference>
<dbReference type="PROSITE" id="PS51118">
    <property type="entry name" value="HTH_HXLR"/>
    <property type="match status" value="1"/>
</dbReference>
<keyword evidence="1" id="KW-0805">Transcription regulation</keyword>
<dbReference type="InterPro" id="IPR036390">
    <property type="entry name" value="WH_DNA-bd_sf"/>
</dbReference>
<dbReference type="EMBL" id="PUFO01000025">
    <property type="protein sequence ID" value="TDG79193.1"/>
    <property type="molecule type" value="Genomic_DNA"/>
</dbReference>
<dbReference type="Pfam" id="PF01638">
    <property type="entry name" value="HxlR"/>
    <property type="match status" value="1"/>
</dbReference>